<dbReference type="RefSeq" id="WP_338225563.1">
    <property type="nucleotide sequence ID" value="NZ_BTPD01000012.1"/>
</dbReference>
<dbReference type="EMBL" id="BTPD01000012">
    <property type="protein sequence ID" value="GMQ30860.1"/>
    <property type="molecule type" value="Genomic_DNA"/>
</dbReference>
<keyword evidence="1" id="KW-1133">Transmembrane helix</keyword>
<dbReference type="Proteomes" id="UP001338309">
    <property type="component" value="Unassembled WGS sequence"/>
</dbReference>
<reference evidence="2 3" key="1">
    <citation type="submission" date="2023-08" db="EMBL/GenBank/DDBJ databases">
        <title>Draft genome sequence of Algoriphagus confluentis.</title>
        <authorList>
            <person name="Takatani N."/>
            <person name="Hosokawa M."/>
            <person name="Sawabe T."/>
        </authorList>
    </citation>
    <scope>NUCLEOTIDE SEQUENCE [LARGE SCALE GENOMIC DNA]</scope>
    <source>
        <strain evidence="2 3">NBRC 111222</strain>
    </source>
</reference>
<evidence type="ECO:0000256" key="1">
    <source>
        <dbReference type="SAM" id="Phobius"/>
    </source>
</evidence>
<name>A0ABQ6PS92_9BACT</name>
<gene>
    <name evidence="2" type="ORF">Aconfl_35030</name>
</gene>
<evidence type="ECO:0000313" key="3">
    <source>
        <dbReference type="Proteomes" id="UP001338309"/>
    </source>
</evidence>
<evidence type="ECO:0000313" key="2">
    <source>
        <dbReference type="EMBL" id="GMQ30860.1"/>
    </source>
</evidence>
<keyword evidence="1" id="KW-0812">Transmembrane</keyword>
<proteinExistence type="predicted"/>
<comment type="caution">
    <text evidence="2">The sequence shown here is derived from an EMBL/GenBank/DDBJ whole genome shotgun (WGS) entry which is preliminary data.</text>
</comment>
<organism evidence="2 3">
    <name type="scientific">Algoriphagus confluentis</name>
    <dbReference type="NCBI Taxonomy" id="1697556"/>
    <lineage>
        <taxon>Bacteria</taxon>
        <taxon>Pseudomonadati</taxon>
        <taxon>Bacteroidota</taxon>
        <taxon>Cytophagia</taxon>
        <taxon>Cytophagales</taxon>
        <taxon>Cyclobacteriaceae</taxon>
        <taxon>Algoriphagus</taxon>
    </lineage>
</organism>
<protein>
    <submittedName>
        <fullName evidence="2">Uncharacterized protein</fullName>
    </submittedName>
</protein>
<keyword evidence="1" id="KW-0472">Membrane</keyword>
<accession>A0ABQ6PS92</accession>
<keyword evidence="3" id="KW-1185">Reference proteome</keyword>
<sequence length="43" mass="4786">MKDNLTLIIVVGILALHFLLGFAWLLYKMTGPKSEDKNPKAGK</sequence>
<feature type="transmembrane region" description="Helical" evidence="1">
    <location>
        <begin position="6"/>
        <end position="27"/>
    </location>
</feature>